<dbReference type="Proteomes" id="UP000283509">
    <property type="component" value="Unassembled WGS sequence"/>
</dbReference>
<keyword evidence="2" id="KW-1185">Reference proteome</keyword>
<evidence type="ECO:0000313" key="2">
    <source>
        <dbReference type="Proteomes" id="UP000283509"/>
    </source>
</evidence>
<dbReference type="AlphaFoldDB" id="A0A423UAG0"/>
<evidence type="ECO:0000313" key="1">
    <source>
        <dbReference type="EMBL" id="ROT85699.1"/>
    </source>
</evidence>
<reference evidence="1 2" key="2">
    <citation type="submission" date="2019-01" db="EMBL/GenBank/DDBJ databases">
        <title>The decoding of complex shrimp genome reveals the adaptation for benthos swimmer, frequently molting mechanism and breeding impact on genome.</title>
        <authorList>
            <person name="Sun Y."/>
            <person name="Gao Y."/>
            <person name="Yu Y."/>
        </authorList>
    </citation>
    <scope>NUCLEOTIDE SEQUENCE [LARGE SCALE GENOMIC DNA]</scope>
    <source>
        <tissue evidence="1">Muscle</tissue>
    </source>
</reference>
<accession>A0A423UAG0</accession>
<reference evidence="1 2" key="1">
    <citation type="submission" date="2018-04" db="EMBL/GenBank/DDBJ databases">
        <authorList>
            <person name="Zhang X."/>
            <person name="Yuan J."/>
            <person name="Li F."/>
            <person name="Xiang J."/>
        </authorList>
    </citation>
    <scope>NUCLEOTIDE SEQUENCE [LARGE SCALE GENOMIC DNA]</scope>
    <source>
        <tissue evidence="1">Muscle</tissue>
    </source>
</reference>
<organism evidence="1 2">
    <name type="scientific">Penaeus vannamei</name>
    <name type="common">Whiteleg shrimp</name>
    <name type="synonym">Litopenaeus vannamei</name>
    <dbReference type="NCBI Taxonomy" id="6689"/>
    <lineage>
        <taxon>Eukaryota</taxon>
        <taxon>Metazoa</taxon>
        <taxon>Ecdysozoa</taxon>
        <taxon>Arthropoda</taxon>
        <taxon>Crustacea</taxon>
        <taxon>Multicrustacea</taxon>
        <taxon>Malacostraca</taxon>
        <taxon>Eumalacostraca</taxon>
        <taxon>Eucarida</taxon>
        <taxon>Decapoda</taxon>
        <taxon>Dendrobranchiata</taxon>
        <taxon>Penaeoidea</taxon>
        <taxon>Penaeidae</taxon>
        <taxon>Penaeus</taxon>
    </lineage>
</organism>
<comment type="caution">
    <text evidence="1">The sequence shown here is derived from an EMBL/GenBank/DDBJ whole genome shotgun (WGS) entry which is preliminary data.</text>
</comment>
<name>A0A423UAG0_PENVA</name>
<protein>
    <submittedName>
        <fullName evidence="1">Uncharacterized protein</fullName>
    </submittedName>
</protein>
<dbReference type="EMBL" id="QCYY01000208">
    <property type="protein sequence ID" value="ROT85699.1"/>
    <property type="molecule type" value="Genomic_DNA"/>
</dbReference>
<sequence>MVHDTRCLGGCRVYSSSLFSTFFSFPPSPPTLSSPPLILFLAFRLHCPSLSLFSCLSFSFFFPIPSFFRPICPSVYPLSSSFPSFVSPHRGVLSPIFSSSSPSSYSCFFPFSSTFISPFPPSFPSILPPPHPLALFLQFLPSLPFYSLPTLPFSSLFCFLSSSSPSILTLIILSSLPFLLHFPGLSPPNDPAACNYSILLFSSPPFPSFPSLLLLSYFPFFPPFTPLYSLSLPSSSLFLFPSPLPISSLSLSLLLPSYAPHRLVPFLPFLLHFPCLPPHRVVLPPPISSHSLFLFPSPSFSFRPIPLTALPPPVPFPFPCLPLHRVVPPPVTLPLPHSLSRLPVFFSFLLPPYSALSPHRLAPFPSLPPSLPLAVYPSPSCSFSSRSSLPSLSVEWFCARIPPPACSPRPRVQISLGVNQHLTA</sequence>
<gene>
    <name evidence="1" type="ORF">C7M84_008554</name>
</gene>
<proteinExistence type="predicted"/>